<evidence type="ECO:0000256" key="1">
    <source>
        <dbReference type="ARBA" id="ARBA00004123"/>
    </source>
</evidence>
<organism evidence="5 6">
    <name type="scientific">Paramecium primaurelia</name>
    <dbReference type="NCBI Taxonomy" id="5886"/>
    <lineage>
        <taxon>Eukaryota</taxon>
        <taxon>Sar</taxon>
        <taxon>Alveolata</taxon>
        <taxon>Ciliophora</taxon>
        <taxon>Intramacronucleata</taxon>
        <taxon>Oligohymenophorea</taxon>
        <taxon>Peniculida</taxon>
        <taxon>Parameciidae</taxon>
        <taxon>Paramecium</taxon>
    </lineage>
</organism>
<dbReference type="GO" id="GO:0005634">
    <property type="term" value="C:nucleus"/>
    <property type="evidence" value="ECO:0007669"/>
    <property type="project" value="UniProtKB-SubCell"/>
</dbReference>
<proteinExistence type="inferred from homology"/>
<dbReference type="PANTHER" id="PTHR12446">
    <property type="entry name" value="TESMIN/TSO1-RELATED"/>
    <property type="match status" value="1"/>
</dbReference>
<dbReference type="Proteomes" id="UP000688137">
    <property type="component" value="Unassembled WGS sequence"/>
</dbReference>
<dbReference type="GO" id="GO:0006355">
    <property type="term" value="P:regulation of DNA-templated transcription"/>
    <property type="evidence" value="ECO:0007669"/>
    <property type="project" value="TreeGrafter"/>
</dbReference>
<evidence type="ECO:0000313" key="6">
    <source>
        <dbReference type="Proteomes" id="UP000688137"/>
    </source>
</evidence>
<keyword evidence="6" id="KW-1185">Reference proteome</keyword>
<dbReference type="Pfam" id="PF03638">
    <property type="entry name" value="TCR"/>
    <property type="match status" value="2"/>
</dbReference>
<dbReference type="InterPro" id="IPR033467">
    <property type="entry name" value="Tesmin/TSO1-like_CXC"/>
</dbReference>
<dbReference type="SMART" id="SM01114">
    <property type="entry name" value="CXC"/>
    <property type="match status" value="2"/>
</dbReference>
<dbReference type="AlphaFoldDB" id="A0A8S1N5M4"/>
<evidence type="ECO:0000256" key="2">
    <source>
        <dbReference type="ARBA" id="ARBA00007267"/>
    </source>
</evidence>
<evidence type="ECO:0000313" key="5">
    <source>
        <dbReference type="EMBL" id="CAD8082324.1"/>
    </source>
</evidence>
<dbReference type="PROSITE" id="PS51634">
    <property type="entry name" value="CRC"/>
    <property type="match status" value="1"/>
</dbReference>
<sequence>MNYQSYNNSAGYISSPEFPWSQKKEGFEDEFEPQDKQILRDTYSKFQSKFSIEDQPIIQIQEQLNSSPSLNQIQDEKQQQMMQIEILSPSKLLRTDNQLKSALSIDIQPEQISIQEESIVNSRTRRKASKANYNVDDSPTLDSDIKPCHCAKTNCLQLYCSCFHNRRQCTQECKCSDCYNDGQHTDEVLKAVEQIKIKEQRASHHDLDSFDTRQVWGCKCKKTKCIKGYCECFIRNKKCSSHCQCSDCQNKKQKTQLNKKIKKI</sequence>
<dbReference type="PANTHER" id="PTHR12446:SF34">
    <property type="entry name" value="PROTEIN LIN-54 HOMOLOG"/>
    <property type="match status" value="1"/>
</dbReference>
<comment type="subcellular location">
    <subcellularLocation>
        <location evidence="1">Nucleus</location>
    </subcellularLocation>
</comment>
<dbReference type="InterPro" id="IPR005172">
    <property type="entry name" value="CRC"/>
</dbReference>
<comment type="caution">
    <text evidence="5">The sequence shown here is derived from an EMBL/GenBank/DDBJ whole genome shotgun (WGS) entry which is preliminary data.</text>
</comment>
<keyword evidence="3" id="KW-0539">Nucleus</keyword>
<protein>
    <recommendedName>
        <fullName evidence="4">CRC domain-containing protein</fullName>
    </recommendedName>
</protein>
<evidence type="ECO:0000259" key="4">
    <source>
        <dbReference type="PROSITE" id="PS51634"/>
    </source>
</evidence>
<comment type="similarity">
    <text evidence="2">Belongs to the lin-54 family.</text>
</comment>
<dbReference type="OMA" id="MMQIEIL"/>
<gene>
    <name evidence="5" type="ORF">PPRIM_AZ9-3.1.T0670197</name>
</gene>
<evidence type="ECO:0000256" key="3">
    <source>
        <dbReference type="ARBA" id="ARBA00023242"/>
    </source>
</evidence>
<name>A0A8S1N5M4_PARPR</name>
<reference evidence="5" key="1">
    <citation type="submission" date="2021-01" db="EMBL/GenBank/DDBJ databases">
        <authorList>
            <consortium name="Genoscope - CEA"/>
            <person name="William W."/>
        </authorList>
    </citation>
    <scope>NUCLEOTIDE SEQUENCE</scope>
</reference>
<dbReference type="InterPro" id="IPR028307">
    <property type="entry name" value="Lin-54_fam"/>
</dbReference>
<accession>A0A8S1N5M4</accession>
<feature type="domain" description="CRC" evidence="4">
    <location>
        <begin position="144"/>
        <end position="253"/>
    </location>
</feature>
<dbReference type="EMBL" id="CAJJDM010000070">
    <property type="protein sequence ID" value="CAD8082324.1"/>
    <property type="molecule type" value="Genomic_DNA"/>
</dbReference>